<dbReference type="EC" id="3.5.2.9" evidence="1"/>
<dbReference type="SUPFAM" id="SSF88713">
    <property type="entry name" value="Glycoside hydrolase/deacetylase"/>
    <property type="match status" value="1"/>
</dbReference>
<protein>
    <submittedName>
        <fullName evidence="1">5-oxoprolinase subunit PxpA</fullName>
        <ecNumber evidence="1">3.5.2.9</ecNumber>
    </submittedName>
</protein>
<dbReference type="RefSeq" id="WP_136862063.1">
    <property type="nucleotide sequence ID" value="NZ_SWCJ01000002.1"/>
</dbReference>
<dbReference type="NCBIfam" id="NF003816">
    <property type="entry name" value="PRK05406.1-5"/>
    <property type="match status" value="1"/>
</dbReference>
<organism evidence="1 2">
    <name type="scientific">Ferrimonas aestuarii</name>
    <dbReference type="NCBI Taxonomy" id="2569539"/>
    <lineage>
        <taxon>Bacteria</taxon>
        <taxon>Pseudomonadati</taxon>
        <taxon>Pseudomonadota</taxon>
        <taxon>Gammaproteobacteria</taxon>
        <taxon>Alteromonadales</taxon>
        <taxon>Ferrimonadaceae</taxon>
        <taxon>Ferrimonas</taxon>
    </lineage>
</organism>
<dbReference type="InterPro" id="IPR005501">
    <property type="entry name" value="LamB/YcsF/PxpA-like"/>
</dbReference>
<keyword evidence="1" id="KW-0378">Hydrolase</keyword>
<dbReference type="Proteomes" id="UP000305675">
    <property type="component" value="Unassembled WGS sequence"/>
</dbReference>
<dbReference type="InterPro" id="IPR011330">
    <property type="entry name" value="Glyco_hydro/deAcase_b/a-brl"/>
</dbReference>
<keyword evidence="2" id="KW-1185">Reference proteome</keyword>
<dbReference type="PANTHER" id="PTHR30292">
    <property type="entry name" value="UNCHARACTERIZED PROTEIN YBGL-RELATED"/>
    <property type="match status" value="1"/>
</dbReference>
<evidence type="ECO:0000313" key="1">
    <source>
        <dbReference type="EMBL" id="TKB57417.1"/>
    </source>
</evidence>
<dbReference type="Gene3D" id="3.20.20.370">
    <property type="entry name" value="Glycoside hydrolase/deacetylase"/>
    <property type="match status" value="1"/>
</dbReference>
<dbReference type="PANTHER" id="PTHR30292:SF0">
    <property type="entry name" value="5-OXOPROLINASE SUBUNIT A"/>
    <property type="match status" value="1"/>
</dbReference>
<proteinExistence type="predicted"/>
<dbReference type="GO" id="GO:0017168">
    <property type="term" value="F:5-oxoprolinase (ATP-hydrolyzing) activity"/>
    <property type="evidence" value="ECO:0007669"/>
    <property type="project" value="UniProtKB-EC"/>
</dbReference>
<dbReference type="GO" id="GO:0005975">
    <property type="term" value="P:carbohydrate metabolic process"/>
    <property type="evidence" value="ECO:0007669"/>
    <property type="project" value="InterPro"/>
</dbReference>
<accession>A0A4U1BQV4</accession>
<reference evidence="1 2" key="1">
    <citation type="submission" date="2019-04" db="EMBL/GenBank/DDBJ databases">
        <authorList>
            <person name="Hwang J.C."/>
        </authorList>
    </citation>
    <scope>NUCLEOTIDE SEQUENCE [LARGE SCALE GENOMIC DNA]</scope>
    <source>
        <strain evidence="1 2">IMCC35002</strain>
    </source>
</reference>
<dbReference type="AlphaFoldDB" id="A0A4U1BQV4"/>
<dbReference type="Pfam" id="PF03746">
    <property type="entry name" value="LamB_YcsF"/>
    <property type="match status" value="1"/>
</dbReference>
<sequence length="245" mass="26783">MLTGNRNNALIINADLGEGSPFEDKLYPLLDAASIACGGHVGDKTSMEFAVSQCLTHQVMIGAHPSYPDPQHFGRRSLSIEPKTLTHSLLQQLCALEKVCRKFGAVIEYIKPHGALYHDLSTHPSVFDAFVDAVKQFTESDAPALMLMAGSKGATNAKALGYPVMEEAFLDRRYQSATALCQRSLPGALLTHTQALTQYEQLQFDGTITLLDKNTVPLICDTLCVHGDNPDSLTLLTELTRRRPL</sequence>
<comment type="caution">
    <text evidence="1">The sequence shown here is derived from an EMBL/GenBank/DDBJ whole genome shotgun (WGS) entry which is preliminary data.</text>
</comment>
<dbReference type="EMBL" id="SWCJ01000002">
    <property type="protein sequence ID" value="TKB57417.1"/>
    <property type="molecule type" value="Genomic_DNA"/>
</dbReference>
<name>A0A4U1BQV4_9GAMM</name>
<gene>
    <name evidence="1" type="primary">pxpA</name>
    <name evidence="1" type="ORF">FCL42_03850</name>
</gene>
<evidence type="ECO:0000313" key="2">
    <source>
        <dbReference type="Proteomes" id="UP000305675"/>
    </source>
</evidence>
<dbReference type="OrthoDB" id="9773478at2"/>